<comment type="subcellular location">
    <subcellularLocation>
        <location evidence="1">Cell inner membrane</location>
    </subcellularLocation>
</comment>
<organism evidence="12 13">
    <name type="scientific">Bradyrhizobium rifense</name>
    <dbReference type="NCBI Taxonomy" id="515499"/>
    <lineage>
        <taxon>Bacteria</taxon>
        <taxon>Pseudomonadati</taxon>
        <taxon>Pseudomonadota</taxon>
        <taxon>Alphaproteobacteria</taxon>
        <taxon>Hyphomicrobiales</taxon>
        <taxon>Nitrobacteraceae</taxon>
        <taxon>Bradyrhizobium</taxon>
    </lineage>
</organism>
<dbReference type="PANTHER" id="PTHR38831">
    <property type="entry name" value="TYPE II SECRETION SYSTEM PROTEIN K"/>
    <property type="match status" value="1"/>
</dbReference>
<evidence type="ECO:0000256" key="9">
    <source>
        <dbReference type="ARBA" id="ARBA00023136"/>
    </source>
</evidence>
<evidence type="ECO:0000256" key="10">
    <source>
        <dbReference type="SAM" id="Phobius"/>
    </source>
</evidence>
<dbReference type="SUPFAM" id="SSF158544">
    <property type="entry name" value="GspK insert domain-like"/>
    <property type="match status" value="1"/>
</dbReference>
<dbReference type="AlphaFoldDB" id="A0A5D3K257"/>
<feature type="transmembrane region" description="Helical" evidence="10">
    <location>
        <begin position="15"/>
        <end position="39"/>
    </location>
</feature>
<evidence type="ECO:0000256" key="6">
    <source>
        <dbReference type="ARBA" id="ARBA00022692"/>
    </source>
</evidence>
<sequence length="308" mass="32737">MTYPRAGGSRAGERGFIVVAALWMLAALAALTLVGSVYMTQSAIALSAFDATTQLQMVEMAGIEMAVYQLSGAAPGARPSHGSLAFRLSNARVAVEYQSEAARINLNMAPRSMIAGLFAALGIESDAASQLADRVVAWRSAPRSNAQDDENSLYTSTGLNYLPRRAPFNSVDELSLVVGMPAALMERARPFLTLYSGIAGINVLEAAPEVMAALPDMTSVKLDAFLNQRDSLPSTDPEFVLGILGGRTLGATVAGSDAYRIRMRVVLADGRDSRSEGVIMLPVAGVKTAYRVFTWRDEIDPSTGAAQR</sequence>
<name>A0A5D3K257_9BRAD</name>
<feature type="domain" description="T2SS protein K first SAM-like" evidence="11">
    <location>
        <begin position="109"/>
        <end position="195"/>
    </location>
</feature>
<dbReference type="GO" id="GO:0009306">
    <property type="term" value="P:protein secretion"/>
    <property type="evidence" value="ECO:0007669"/>
    <property type="project" value="InterPro"/>
</dbReference>
<reference evidence="12 13" key="1">
    <citation type="submission" date="2019-08" db="EMBL/GenBank/DDBJ databases">
        <title>Bradyrhizobium hipponensis sp. nov., a rhizobium isolated from a Lupinus angustifolius root nodule in Tunisia.</title>
        <authorList>
            <person name="Off K."/>
            <person name="Rejili M."/>
            <person name="Mars M."/>
            <person name="Brachmann A."/>
            <person name="Marin M."/>
        </authorList>
    </citation>
    <scope>NUCLEOTIDE SEQUENCE [LARGE SCALE GENOMIC DNA]</scope>
    <source>
        <strain evidence="12 13">CTAW71</strain>
    </source>
</reference>
<comment type="caution">
    <text evidence="12">The sequence shown here is derived from an EMBL/GenBank/DDBJ whole genome shotgun (WGS) entry which is preliminary data.</text>
</comment>
<evidence type="ECO:0000256" key="3">
    <source>
        <dbReference type="ARBA" id="ARBA00022448"/>
    </source>
</evidence>
<keyword evidence="5" id="KW-0997">Cell inner membrane</keyword>
<evidence type="ECO:0000259" key="11">
    <source>
        <dbReference type="Pfam" id="PF21687"/>
    </source>
</evidence>
<dbReference type="EMBL" id="VSSS01000061">
    <property type="protein sequence ID" value="TYL89341.1"/>
    <property type="molecule type" value="Genomic_DNA"/>
</dbReference>
<keyword evidence="13" id="KW-1185">Reference proteome</keyword>
<evidence type="ECO:0000256" key="5">
    <source>
        <dbReference type="ARBA" id="ARBA00022519"/>
    </source>
</evidence>
<keyword evidence="6 10" id="KW-0812">Transmembrane</keyword>
<dbReference type="OrthoDB" id="8084719at2"/>
<dbReference type="InterPro" id="IPR005628">
    <property type="entry name" value="GspK"/>
</dbReference>
<evidence type="ECO:0000256" key="8">
    <source>
        <dbReference type="ARBA" id="ARBA00022989"/>
    </source>
</evidence>
<comment type="similarity">
    <text evidence="2">Belongs to the GSP K family.</text>
</comment>
<keyword evidence="3" id="KW-0813">Transport</keyword>
<protein>
    <submittedName>
        <fullName evidence="12">General secretion pathway protein GspK</fullName>
    </submittedName>
</protein>
<evidence type="ECO:0000313" key="12">
    <source>
        <dbReference type="EMBL" id="TYL89341.1"/>
    </source>
</evidence>
<dbReference type="InterPro" id="IPR038072">
    <property type="entry name" value="GspK_central_sf"/>
</dbReference>
<keyword evidence="8 10" id="KW-1133">Transmembrane helix</keyword>
<evidence type="ECO:0000256" key="2">
    <source>
        <dbReference type="ARBA" id="ARBA00007246"/>
    </source>
</evidence>
<keyword evidence="9 10" id="KW-0472">Membrane</keyword>
<proteinExistence type="inferred from homology"/>
<dbReference type="Gene3D" id="1.10.40.60">
    <property type="entry name" value="EpsJ-like"/>
    <property type="match status" value="1"/>
</dbReference>
<dbReference type="Proteomes" id="UP000324758">
    <property type="component" value="Unassembled WGS sequence"/>
</dbReference>
<evidence type="ECO:0000256" key="7">
    <source>
        <dbReference type="ARBA" id="ARBA00022927"/>
    </source>
</evidence>
<keyword evidence="7" id="KW-0653">Protein transport</keyword>
<evidence type="ECO:0000256" key="1">
    <source>
        <dbReference type="ARBA" id="ARBA00004533"/>
    </source>
</evidence>
<keyword evidence="4" id="KW-1003">Cell membrane</keyword>
<dbReference type="PANTHER" id="PTHR38831:SF2">
    <property type="entry name" value="TYPE II SECRETION SYSTEM PROTEIN K"/>
    <property type="match status" value="1"/>
</dbReference>
<gene>
    <name evidence="12" type="ORF">FXB40_36170</name>
</gene>
<accession>A0A5D3K257</accession>
<dbReference type="GO" id="GO:0005886">
    <property type="term" value="C:plasma membrane"/>
    <property type="evidence" value="ECO:0007669"/>
    <property type="project" value="UniProtKB-SubCell"/>
</dbReference>
<evidence type="ECO:0000313" key="13">
    <source>
        <dbReference type="Proteomes" id="UP000324758"/>
    </source>
</evidence>
<dbReference type="InterPro" id="IPR049031">
    <property type="entry name" value="T2SSK_SAM-like_1st"/>
</dbReference>
<evidence type="ECO:0000256" key="4">
    <source>
        <dbReference type="ARBA" id="ARBA00022475"/>
    </source>
</evidence>
<dbReference type="Pfam" id="PF21687">
    <property type="entry name" value="T2SSK_1st"/>
    <property type="match status" value="1"/>
</dbReference>